<dbReference type="Pfam" id="PF01081">
    <property type="entry name" value="Aldolase"/>
    <property type="match status" value="1"/>
</dbReference>
<keyword evidence="4 6" id="KW-0456">Lyase</keyword>
<proteinExistence type="inferred from homology"/>
<dbReference type="PROSITE" id="PS00160">
    <property type="entry name" value="ALDOLASE_KDPG_KHG_2"/>
    <property type="match status" value="1"/>
</dbReference>
<dbReference type="EC" id="4.1.3.16" evidence="6"/>
<dbReference type="NCBIfam" id="TIGR01182">
    <property type="entry name" value="eda"/>
    <property type="match status" value="1"/>
</dbReference>
<dbReference type="AlphaFoldDB" id="A0AAN1UTS2"/>
<dbReference type="EMBL" id="CP030139">
    <property type="protein sequence ID" value="AZB71825.1"/>
    <property type="molecule type" value="Genomic_DNA"/>
</dbReference>
<dbReference type="PANTHER" id="PTHR30246">
    <property type="entry name" value="2-KETO-3-DEOXY-6-PHOSPHOGLUCONATE ALDOLASE"/>
    <property type="match status" value="1"/>
</dbReference>
<dbReference type="CDD" id="cd00452">
    <property type="entry name" value="KDPG_aldolase"/>
    <property type="match status" value="1"/>
</dbReference>
<comment type="similarity">
    <text evidence="2">Belongs to the KHG/KDPG aldolase family.</text>
</comment>
<name>A0AAN1UTS2_SYNEL</name>
<dbReference type="PANTHER" id="PTHR30246:SF1">
    <property type="entry name" value="2-DEHYDRO-3-DEOXY-6-PHOSPHOGALACTONATE ALDOLASE-RELATED"/>
    <property type="match status" value="1"/>
</dbReference>
<evidence type="ECO:0000256" key="4">
    <source>
        <dbReference type="ARBA" id="ARBA00023239"/>
    </source>
</evidence>
<dbReference type="EC" id="4.1.2.14" evidence="6"/>
<protein>
    <submittedName>
        <fullName evidence="6">Bifunctional 4-hydroxy-2-oxoglutarate aldolase/2-dehydro-3-deoxy-phosphogluconate aldolase</fullName>
        <ecNumber evidence="6">4.1.2.14</ecNumber>
        <ecNumber evidence="6">4.1.3.16</ecNumber>
    </submittedName>
</protein>
<dbReference type="InterPro" id="IPR031338">
    <property type="entry name" value="KDPG/KHG_AS_2"/>
</dbReference>
<evidence type="ECO:0000256" key="2">
    <source>
        <dbReference type="ARBA" id="ARBA00006906"/>
    </source>
</evidence>
<evidence type="ECO:0000313" key="6">
    <source>
        <dbReference type="EMBL" id="AZB71825.1"/>
    </source>
</evidence>
<reference evidence="6 7" key="1">
    <citation type="journal article" date="2018" name="Sci. Rep.">
        <title>Genome Features and Biochemical Characteristics of a Robust, Fast Growing and Naturally Transformable Cyanobacterium Synechococcus elongatus PCC 11801 Isolated from India.</title>
        <authorList>
            <person name="Jaiswal D."/>
            <person name="Sengupta A."/>
            <person name="Sohoni S."/>
            <person name="Sengupta S."/>
            <person name="Phadnavis A.G."/>
            <person name="Pakrasi H.B."/>
            <person name="Wangikar P.P."/>
        </authorList>
    </citation>
    <scope>NUCLEOTIDE SEQUENCE [LARGE SCALE GENOMIC DNA]</scope>
    <source>
        <strain evidence="6 7">PCC 11801</strain>
    </source>
</reference>
<gene>
    <name evidence="6" type="ORF">DOP62_02970</name>
</gene>
<accession>A0AAN1UTS2</accession>
<evidence type="ECO:0000256" key="3">
    <source>
        <dbReference type="ARBA" id="ARBA00011233"/>
    </source>
</evidence>
<keyword evidence="5" id="KW-0119">Carbohydrate metabolism</keyword>
<comment type="pathway">
    <text evidence="1">Carbohydrate acid metabolism.</text>
</comment>
<sequence length="187" mass="19537">MTPDWVTELQQAQVVAVLRSPNLGKGLAMAEAAIARGLRWLEVTWTSDRPAELLSQLREKYPDCCWGAGSLLSLTDLEEAIAAGAMFGVSPILSLPLLERAQAKDLPFLPGALTPTEIMTAQAAGAAVVKLFPASSTGGPAYVRSLQQPLGHPKLFACGGIHPDAVQSYLDAGAIAVGLGSQLFAAT</sequence>
<dbReference type="SUPFAM" id="SSF51569">
    <property type="entry name" value="Aldolase"/>
    <property type="match status" value="1"/>
</dbReference>
<dbReference type="GO" id="GO:0008675">
    <property type="term" value="F:2-dehydro-3-deoxy-phosphogluconate aldolase activity"/>
    <property type="evidence" value="ECO:0007669"/>
    <property type="project" value="UniProtKB-EC"/>
</dbReference>
<evidence type="ECO:0000256" key="5">
    <source>
        <dbReference type="ARBA" id="ARBA00023277"/>
    </source>
</evidence>
<dbReference type="InterPro" id="IPR013785">
    <property type="entry name" value="Aldolase_TIM"/>
</dbReference>
<dbReference type="Proteomes" id="UP000267249">
    <property type="component" value="Chromosome"/>
</dbReference>
<dbReference type="NCBIfam" id="NF005673">
    <property type="entry name" value="PRK07455.1"/>
    <property type="match status" value="1"/>
</dbReference>
<organism evidence="6 7">
    <name type="scientific">Synechococcus elongatus PCC 11801</name>
    <dbReference type="NCBI Taxonomy" id="2219813"/>
    <lineage>
        <taxon>Bacteria</taxon>
        <taxon>Bacillati</taxon>
        <taxon>Cyanobacteriota</taxon>
        <taxon>Cyanophyceae</taxon>
        <taxon>Synechococcales</taxon>
        <taxon>Synechococcaceae</taxon>
        <taxon>Synechococcus</taxon>
    </lineage>
</organism>
<evidence type="ECO:0000313" key="7">
    <source>
        <dbReference type="Proteomes" id="UP000267249"/>
    </source>
</evidence>
<comment type="subunit">
    <text evidence="3">Homotrimer.</text>
</comment>
<dbReference type="RefSeq" id="WP_208675471.1">
    <property type="nucleotide sequence ID" value="NZ_CP030139.2"/>
</dbReference>
<dbReference type="Gene3D" id="3.20.20.70">
    <property type="entry name" value="Aldolase class I"/>
    <property type="match status" value="1"/>
</dbReference>
<evidence type="ECO:0000256" key="1">
    <source>
        <dbReference type="ARBA" id="ARBA00004761"/>
    </source>
</evidence>
<dbReference type="GO" id="GO:0008700">
    <property type="term" value="F:(R,S)-4-hydroxy-2-oxoglutarate aldolase activity"/>
    <property type="evidence" value="ECO:0007669"/>
    <property type="project" value="UniProtKB-EC"/>
</dbReference>
<dbReference type="InterPro" id="IPR000887">
    <property type="entry name" value="Aldlse_KDPG_KHG"/>
</dbReference>